<evidence type="ECO:0000313" key="3">
    <source>
        <dbReference type="EMBL" id="AYJ87064.1"/>
    </source>
</evidence>
<dbReference type="CDD" id="cd05233">
    <property type="entry name" value="SDR_c"/>
    <property type="match status" value="1"/>
</dbReference>
<name>A0A494THW6_SPHPE</name>
<dbReference type="EMBL" id="CP032829">
    <property type="protein sequence ID" value="AYJ87064.1"/>
    <property type="molecule type" value="Genomic_DNA"/>
</dbReference>
<gene>
    <name evidence="3" type="ORF">D3Y57_15375</name>
</gene>
<accession>A0A494THW6</accession>
<reference evidence="3 4" key="1">
    <citation type="submission" date="2018-09" db="EMBL/GenBank/DDBJ databases">
        <title>Sphingomonas peninsula sp. nov., isolated from fildes peninsula, Antarctic soil.</title>
        <authorList>
            <person name="Yingchao G."/>
        </authorList>
    </citation>
    <scope>NUCLEOTIDE SEQUENCE [LARGE SCALE GENOMIC DNA]</scope>
    <source>
        <strain evidence="3 4">YZ-8</strain>
    </source>
</reference>
<dbReference type="PANTHER" id="PTHR43639">
    <property type="entry name" value="OXIDOREDUCTASE, SHORT-CHAIN DEHYDROGENASE/REDUCTASE FAMILY (AFU_ORTHOLOGUE AFUA_5G02870)"/>
    <property type="match status" value="1"/>
</dbReference>
<dbReference type="PRINTS" id="PR00080">
    <property type="entry name" value="SDRFAMILY"/>
</dbReference>
<evidence type="ECO:0000313" key="4">
    <source>
        <dbReference type="Proteomes" id="UP000276254"/>
    </source>
</evidence>
<dbReference type="OrthoDB" id="9780084at2"/>
<dbReference type="InterPro" id="IPR002347">
    <property type="entry name" value="SDR_fam"/>
</dbReference>
<dbReference type="AlphaFoldDB" id="A0A494THW6"/>
<organism evidence="3 4">
    <name type="scientific">Sphingomonas paeninsulae</name>
    <dbReference type="NCBI Taxonomy" id="2319844"/>
    <lineage>
        <taxon>Bacteria</taxon>
        <taxon>Pseudomonadati</taxon>
        <taxon>Pseudomonadota</taxon>
        <taxon>Alphaproteobacteria</taxon>
        <taxon>Sphingomonadales</taxon>
        <taxon>Sphingomonadaceae</taxon>
        <taxon>Sphingomonas</taxon>
    </lineage>
</organism>
<dbReference type="Pfam" id="PF13561">
    <property type="entry name" value="adh_short_C2"/>
    <property type="match status" value="1"/>
</dbReference>
<dbReference type="FunFam" id="3.40.50.720:FF:000084">
    <property type="entry name" value="Short-chain dehydrogenase reductase"/>
    <property type="match status" value="1"/>
</dbReference>
<dbReference type="PANTHER" id="PTHR43639:SF1">
    <property type="entry name" value="SHORT-CHAIN DEHYDROGENASE_REDUCTASE FAMILY PROTEIN"/>
    <property type="match status" value="1"/>
</dbReference>
<proteinExistence type="inferred from homology"/>
<protein>
    <submittedName>
        <fullName evidence="3">SDR family oxidoreductase</fullName>
    </submittedName>
</protein>
<keyword evidence="4" id="KW-1185">Reference proteome</keyword>
<dbReference type="NCBIfam" id="NF005909">
    <property type="entry name" value="PRK07890.1"/>
    <property type="match status" value="1"/>
</dbReference>
<dbReference type="Proteomes" id="UP000276254">
    <property type="component" value="Chromosome"/>
</dbReference>
<sequence>MLLKDKVIIISGVGPGMGQSLAKLAAAEGAKVGLGARNKAFLDEVVAEIKASGGEAIALSTDVTNAGQCQALADATEKAFGRIDGLVNSAYMHGEWLPTDVANAEEFTDVFNVNCAGALRMAQACLPAMKKAGGGAIVNVSTMSTVNPFPGEGAYSAGKGGLNALTRHMAKDFGKHGIRVNVTRMGWIGGAPVWGHIEREVATGRNRDEVIAEITDRIPIGIIPPEEDCAKAVLFMVSDYSKVVAGASLDVNGGQYMAP</sequence>
<dbReference type="PRINTS" id="PR00081">
    <property type="entry name" value="GDHRDH"/>
</dbReference>
<evidence type="ECO:0000256" key="1">
    <source>
        <dbReference type="ARBA" id="ARBA00006484"/>
    </source>
</evidence>
<evidence type="ECO:0000256" key="2">
    <source>
        <dbReference type="ARBA" id="ARBA00023002"/>
    </source>
</evidence>
<dbReference type="SUPFAM" id="SSF51735">
    <property type="entry name" value="NAD(P)-binding Rossmann-fold domains"/>
    <property type="match status" value="1"/>
</dbReference>
<dbReference type="GO" id="GO:0016491">
    <property type="term" value="F:oxidoreductase activity"/>
    <property type="evidence" value="ECO:0007669"/>
    <property type="project" value="UniProtKB-KW"/>
</dbReference>
<dbReference type="KEGG" id="spha:D3Y57_15375"/>
<dbReference type="Gene3D" id="3.40.50.720">
    <property type="entry name" value="NAD(P)-binding Rossmann-like Domain"/>
    <property type="match status" value="1"/>
</dbReference>
<keyword evidence="2" id="KW-0560">Oxidoreductase</keyword>
<comment type="similarity">
    <text evidence="1">Belongs to the short-chain dehydrogenases/reductases (SDR) family.</text>
</comment>
<dbReference type="InterPro" id="IPR036291">
    <property type="entry name" value="NAD(P)-bd_dom_sf"/>
</dbReference>
<dbReference type="RefSeq" id="WP_121153984.1">
    <property type="nucleotide sequence ID" value="NZ_CP032829.1"/>
</dbReference>